<dbReference type="FunCoup" id="G3AIH6">
    <property type="interactions" value="1022"/>
</dbReference>
<dbReference type="AlphaFoldDB" id="G3AIH6"/>
<accession>G3AIH6</accession>
<dbReference type="KEGG" id="spaa:SPAPADRAFT_70556"/>
<feature type="compositionally biased region" description="Polar residues" evidence="6">
    <location>
        <begin position="640"/>
        <end position="650"/>
    </location>
</feature>
<dbReference type="PANTHER" id="PTHR15239">
    <property type="entry name" value="NUCLEAR EXPORT MEDIATOR FACTOR NEMF"/>
    <property type="match status" value="1"/>
</dbReference>
<keyword evidence="10" id="KW-1185">Reference proteome</keyword>
<dbReference type="STRING" id="619300.G3AIH6"/>
<evidence type="ECO:0000256" key="3">
    <source>
        <dbReference type="ARBA" id="ARBA00022490"/>
    </source>
</evidence>
<dbReference type="OMA" id="XIEKVLV"/>
<feature type="domain" description="NFACT protein C-terminal" evidence="8">
    <location>
        <begin position="748"/>
        <end position="849"/>
    </location>
</feature>
<dbReference type="GO" id="GO:0022626">
    <property type="term" value="C:cytosolic ribosome"/>
    <property type="evidence" value="ECO:0007669"/>
    <property type="project" value="EnsemblFungi"/>
</dbReference>
<evidence type="ECO:0000256" key="6">
    <source>
        <dbReference type="SAM" id="MobiDB-lite"/>
    </source>
</evidence>
<evidence type="ECO:0000259" key="8">
    <source>
        <dbReference type="Pfam" id="PF11923"/>
    </source>
</evidence>
<dbReference type="Pfam" id="PF11923">
    <property type="entry name" value="NFACT-C"/>
    <property type="match status" value="1"/>
</dbReference>
<protein>
    <recommendedName>
        <fullName evidence="11">DUF814 domain-containing protein</fullName>
    </recommendedName>
</protein>
<feature type="region of interest" description="Disordered" evidence="6">
    <location>
        <begin position="298"/>
        <end position="344"/>
    </location>
</feature>
<evidence type="ECO:0000313" key="10">
    <source>
        <dbReference type="Proteomes" id="UP000000709"/>
    </source>
</evidence>
<feature type="compositionally biased region" description="Basic residues" evidence="6">
    <location>
        <begin position="651"/>
        <end position="665"/>
    </location>
</feature>
<dbReference type="GO" id="GO:1904678">
    <property type="term" value="F:alpha-aminoacyl-tRNA binding"/>
    <property type="evidence" value="ECO:0007669"/>
    <property type="project" value="EnsemblFungi"/>
</dbReference>
<evidence type="ECO:0000256" key="5">
    <source>
        <dbReference type="SAM" id="Coils"/>
    </source>
</evidence>
<organism evidence="10">
    <name type="scientific">Spathaspora passalidarum (strain NRRL Y-27907 / 11-Y1)</name>
    <dbReference type="NCBI Taxonomy" id="619300"/>
    <lineage>
        <taxon>Eukaryota</taxon>
        <taxon>Fungi</taxon>
        <taxon>Dikarya</taxon>
        <taxon>Ascomycota</taxon>
        <taxon>Saccharomycotina</taxon>
        <taxon>Pichiomycetes</taxon>
        <taxon>Debaryomycetaceae</taxon>
        <taxon>Spathaspora</taxon>
    </lineage>
</organism>
<proteinExistence type="inferred from homology"/>
<dbReference type="eggNOG" id="KOG2030">
    <property type="taxonomic scope" value="Eukaryota"/>
</dbReference>
<dbReference type="GO" id="GO:0000049">
    <property type="term" value="F:tRNA binding"/>
    <property type="evidence" value="ECO:0007669"/>
    <property type="project" value="EnsemblFungi"/>
</dbReference>
<comment type="subcellular location">
    <subcellularLocation>
        <location evidence="1">Cytoplasm</location>
    </subcellularLocation>
</comment>
<dbReference type="GO" id="GO:0043023">
    <property type="term" value="F:ribosomal large subunit binding"/>
    <property type="evidence" value="ECO:0007669"/>
    <property type="project" value="EnsemblFungi"/>
</dbReference>
<keyword evidence="3" id="KW-0963">Cytoplasm</keyword>
<evidence type="ECO:0000259" key="7">
    <source>
        <dbReference type="Pfam" id="PF05670"/>
    </source>
</evidence>
<dbReference type="Pfam" id="PF05670">
    <property type="entry name" value="NFACT-R_1"/>
    <property type="match status" value="1"/>
</dbReference>
<evidence type="ECO:0000256" key="1">
    <source>
        <dbReference type="ARBA" id="ARBA00004496"/>
    </source>
</evidence>
<dbReference type="GO" id="GO:1990112">
    <property type="term" value="C:RQC complex"/>
    <property type="evidence" value="ECO:0007669"/>
    <property type="project" value="EnsemblFungi"/>
</dbReference>
<evidence type="ECO:0000256" key="2">
    <source>
        <dbReference type="ARBA" id="ARBA00008318"/>
    </source>
</evidence>
<dbReference type="InParanoid" id="G3AIH6"/>
<gene>
    <name evidence="9" type="ORF">SPAPADRAFT_70556</name>
</gene>
<feature type="compositionally biased region" description="Acidic residues" evidence="6">
    <location>
        <begin position="630"/>
        <end position="639"/>
    </location>
</feature>
<evidence type="ECO:0000256" key="4">
    <source>
        <dbReference type="ARBA" id="ARBA00023054"/>
    </source>
</evidence>
<dbReference type="PANTHER" id="PTHR15239:SF6">
    <property type="entry name" value="RIBOSOME QUALITY CONTROL COMPLEX SUBUNIT NEMF"/>
    <property type="match status" value="1"/>
</dbReference>
<dbReference type="HOGENOM" id="CLU_003612_1_1_1"/>
<dbReference type="GO" id="GO:0140708">
    <property type="term" value="P:CAT tailing"/>
    <property type="evidence" value="ECO:0007669"/>
    <property type="project" value="EnsemblFungi"/>
</dbReference>
<dbReference type="InterPro" id="IPR021846">
    <property type="entry name" value="NFACT-C"/>
</dbReference>
<dbReference type="GO" id="GO:0043043">
    <property type="term" value="P:peptide biosynthetic process"/>
    <property type="evidence" value="ECO:0007669"/>
    <property type="project" value="EnsemblFungi"/>
</dbReference>
<dbReference type="GO" id="GO:0010494">
    <property type="term" value="C:cytoplasmic stress granule"/>
    <property type="evidence" value="ECO:0007669"/>
    <property type="project" value="EnsemblFungi"/>
</dbReference>
<dbReference type="OrthoDB" id="207084at2759"/>
<feature type="domain" description="NFACT RNA-binding" evidence="7">
    <location>
        <begin position="423"/>
        <end position="533"/>
    </location>
</feature>
<feature type="compositionally biased region" description="Basic residues" evidence="6">
    <location>
        <begin position="335"/>
        <end position="344"/>
    </location>
</feature>
<feature type="compositionally biased region" description="Acidic residues" evidence="6">
    <location>
        <begin position="298"/>
        <end position="330"/>
    </location>
</feature>
<dbReference type="GeneID" id="18875333"/>
<evidence type="ECO:0008006" key="11">
    <source>
        <dbReference type="Google" id="ProtNLM"/>
    </source>
</evidence>
<dbReference type="InterPro" id="IPR008532">
    <property type="entry name" value="NFACT_RNA-bd"/>
</dbReference>
<evidence type="ECO:0000313" key="9">
    <source>
        <dbReference type="EMBL" id="EGW34446.1"/>
    </source>
</evidence>
<reference evidence="9 10" key="1">
    <citation type="journal article" date="2011" name="Proc. Natl. Acad. Sci. U.S.A.">
        <title>Comparative genomics of xylose-fermenting fungi for enhanced biofuel production.</title>
        <authorList>
            <person name="Wohlbach D.J."/>
            <person name="Kuo A."/>
            <person name="Sato T.K."/>
            <person name="Potts K.M."/>
            <person name="Salamov A.A."/>
            <person name="LaButti K.M."/>
            <person name="Sun H."/>
            <person name="Clum A."/>
            <person name="Pangilinan J.L."/>
            <person name="Lindquist E.A."/>
            <person name="Lucas S."/>
            <person name="Lapidus A."/>
            <person name="Jin M."/>
            <person name="Gunawan C."/>
            <person name="Balan V."/>
            <person name="Dale B.E."/>
            <person name="Jeffries T.W."/>
            <person name="Zinkel R."/>
            <person name="Barry K.W."/>
            <person name="Grigoriev I.V."/>
            <person name="Gasch A.P."/>
        </authorList>
    </citation>
    <scope>NUCLEOTIDE SEQUENCE [LARGE SCALE GENOMIC DNA]</scope>
    <source>
        <strain evidence="10">NRRL Y-27907 / 11-Y1</strain>
    </source>
</reference>
<dbReference type="RefSeq" id="XP_007374030.1">
    <property type="nucleotide sequence ID" value="XM_007373968.1"/>
</dbReference>
<feature type="region of interest" description="Disordered" evidence="6">
    <location>
        <begin position="615"/>
        <end position="665"/>
    </location>
</feature>
<dbReference type="InterPro" id="IPR051608">
    <property type="entry name" value="RQC_Subunit_NEMF"/>
</dbReference>
<dbReference type="EMBL" id="GL996500">
    <property type="protein sequence ID" value="EGW34446.1"/>
    <property type="molecule type" value="Genomic_DNA"/>
</dbReference>
<sequence>MSSAKEDVDRYAVREEYKMFDESLFSEQFQYAKREYSPDDIAKWIETHKSKISESSDSKKGKVYSIHKLAFLNASHLSSELIQKVLHENDIDPAQSCLRFEQDKEGLQSVANALGACEDAYLSLVDSKNENTGFIVAKRNKASDTNSSFEFIYDEFHPFKPYKANQEDYQYTEVSGYNKTLDRFFSTLESSKFELKVEQLKQTAAKRLDKAKSERDKQIQSLLEQQDLNAKKGELIQYHADLVDDCRAYIQSFLDQSMDWTNIETVLELEKKKNNKLAKAIGLPLNLKDNKIKVLLPEFEDPESEENSDSDSDSETDSESESGSESEDEDNFPKRVSKKPANKKEKKSNVVPTWIDLSLTSFANARAYFDTKKTAATKQEKVEKSTKIALKNAERKITHDLTKNLKQENDSLKQMRPKYWFEKFFWFVTNEGYLCLAGRDNAQVDMIYYRHFSDNDCFVSSDLEGSLKVFVKNPLKGETVPPSSIMQAGIFAMSASSGWNGKVTTSAWVLHGDEISKRDFDGSLIASGEFRYTGKKVYLPPAQLVMGFGLYSLVDEESTKRYADARTSREKEHGFNIVMDNKKRELDMLKGSKEATPVGEADKSNKDATLDQAGSAFEKESEGETVPSEDASEITESDLESVTASEATASKKNKPLSRGKRSKLKKIAAKYADQDEEERRLRMDALGTLKQIEQKEQQTKREVLEKMEATKRMQEMQAVRERRKKQDEKEYQKYLSNEVDSDESHVTNYLEILDSFAPKPSTKDEIISMVPVFAPWISLQKFKYKVKIQPGSGKKGKCIGDSLNYFTTRKMDPSSTDTDLDWPQERDLVKGLKTNDLVGVFTVSKVKLVLPGGSDNNKKKGGKKK</sequence>
<keyword evidence="4 5" id="KW-0175">Coiled coil</keyword>
<dbReference type="Proteomes" id="UP000000709">
    <property type="component" value="Unassembled WGS sequence"/>
</dbReference>
<name>G3AIH6_SPAPN</name>
<comment type="similarity">
    <text evidence="2">Belongs to the NEMF family.</text>
</comment>
<feature type="coiled-coil region" evidence="5">
    <location>
        <begin position="689"/>
        <end position="724"/>
    </location>
</feature>